<gene>
    <name evidence="2" type="ORF">LIER_35607</name>
</gene>
<proteinExistence type="predicted"/>
<reference evidence="2 3" key="1">
    <citation type="submission" date="2024-01" db="EMBL/GenBank/DDBJ databases">
        <title>The complete chloroplast genome sequence of Lithospermum erythrorhizon: insights into the phylogenetic relationship among Boraginaceae species and the maternal lineages of purple gromwells.</title>
        <authorList>
            <person name="Okada T."/>
            <person name="Watanabe K."/>
        </authorList>
    </citation>
    <scope>NUCLEOTIDE SEQUENCE [LARGE SCALE GENOMIC DNA]</scope>
</reference>
<name>A0AAV3NTB3_LITER</name>
<evidence type="ECO:0000313" key="3">
    <source>
        <dbReference type="Proteomes" id="UP001454036"/>
    </source>
</evidence>
<evidence type="ECO:0000313" key="2">
    <source>
        <dbReference type="EMBL" id="GAA0142629.1"/>
    </source>
</evidence>
<dbReference type="Proteomes" id="UP001454036">
    <property type="component" value="Unassembled WGS sequence"/>
</dbReference>
<feature type="region of interest" description="Disordered" evidence="1">
    <location>
        <begin position="69"/>
        <end position="107"/>
    </location>
</feature>
<organism evidence="2 3">
    <name type="scientific">Lithospermum erythrorhizon</name>
    <name type="common">Purple gromwell</name>
    <name type="synonym">Lithospermum officinale var. erythrorhizon</name>
    <dbReference type="NCBI Taxonomy" id="34254"/>
    <lineage>
        <taxon>Eukaryota</taxon>
        <taxon>Viridiplantae</taxon>
        <taxon>Streptophyta</taxon>
        <taxon>Embryophyta</taxon>
        <taxon>Tracheophyta</taxon>
        <taxon>Spermatophyta</taxon>
        <taxon>Magnoliopsida</taxon>
        <taxon>eudicotyledons</taxon>
        <taxon>Gunneridae</taxon>
        <taxon>Pentapetalae</taxon>
        <taxon>asterids</taxon>
        <taxon>lamiids</taxon>
        <taxon>Boraginales</taxon>
        <taxon>Boraginaceae</taxon>
        <taxon>Boraginoideae</taxon>
        <taxon>Lithospermeae</taxon>
        <taxon>Lithospermum</taxon>
    </lineage>
</organism>
<comment type="caution">
    <text evidence="2">The sequence shown here is derived from an EMBL/GenBank/DDBJ whole genome shotgun (WGS) entry which is preliminary data.</text>
</comment>
<sequence length="107" mass="12059">MELQCKVNVNFMIRFYKLSLIILLVLQARHFLIGTEAIPSRRSLFSMEIPNNSEAMQDDYGVLDPPPVFGRGNPGLIPRSPRKSNPPNNNPPPAMSPSPFDETMDFD</sequence>
<protein>
    <submittedName>
        <fullName evidence="2">Uncharacterized protein</fullName>
    </submittedName>
</protein>
<keyword evidence="3" id="KW-1185">Reference proteome</keyword>
<evidence type="ECO:0000256" key="1">
    <source>
        <dbReference type="SAM" id="MobiDB-lite"/>
    </source>
</evidence>
<accession>A0AAV3NTB3</accession>
<dbReference type="AlphaFoldDB" id="A0AAV3NTB3"/>
<dbReference type="EMBL" id="BAABME010015719">
    <property type="protein sequence ID" value="GAA0142629.1"/>
    <property type="molecule type" value="Genomic_DNA"/>
</dbReference>